<gene>
    <name evidence="2" type="ORF">AURANDRAFT_67183</name>
</gene>
<dbReference type="RefSeq" id="XP_009040866.1">
    <property type="nucleotide sequence ID" value="XM_009042618.1"/>
</dbReference>
<keyword evidence="3" id="KW-1185">Reference proteome</keyword>
<dbReference type="EMBL" id="GL833151">
    <property type="protein sequence ID" value="EGB04479.1"/>
    <property type="molecule type" value="Genomic_DNA"/>
</dbReference>
<feature type="region of interest" description="Disordered" evidence="1">
    <location>
        <begin position="36"/>
        <end position="61"/>
    </location>
</feature>
<dbReference type="GeneID" id="20226112"/>
<proteinExistence type="predicted"/>
<reference evidence="2 3" key="1">
    <citation type="journal article" date="2011" name="Proc. Natl. Acad. Sci. U.S.A.">
        <title>Niche of harmful alga Aureococcus anophagefferens revealed through ecogenomics.</title>
        <authorList>
            <person name="Gobler C.J."/>
            <person name="Berry D.L."/>
            <person name="Dyhrman S.T."/>
            <person name="Wilhelm S.W."/>
            <person name="Salamov A."/>
            <person name="Lobanov A.V."/>
            <person name="Zhang Y."/>
            <person name="Collier J.L."/>
            <person name="Wurch L.L."/>
            <person name="Kustka A.B."/>
            <person name="Dill B.D."/>
            <person name="Shah M."/>
            <person name="VerBerkmoes N.C."/>
            <person name="Kuo A."/>
            <person name="Terry A."/>
            <person name="Pangilinan J."/>
            <person name="Lindquist E.A."/>
            <person name="Lucas S."/>
            <person name="Paulsen I.T."/>
            <person name="Hattenrath-Lehmann T.K."/>
            <person name="Talmage S.C."/>
            <person name="Walker E.A."/>
            <person name="Koch F."/>
            <person name="Burson A.M."/>
            <person name="Marcoval M.A."/>
            <person name="Tang Y.Z."/>
            <person name="Lecleir G.R."/>
            <person name="Coyne K.J."/>
            <person name="Berg G.M."/>
            <person name="Bertrand E.M."/>
            <person name="Saito M.A."/>
            <person name="Gladyshev V.N."/>
            <person name="Grigoriev I.V."/>
        </authorList>
    </citation>
    <scope>NUCLEOTIDE SEQUENCE [LARGE SCALE GENOMIC DNA]</scope>
    <source>
        <strain evidence="3">CCMP 1984</strain>
    </source>
</reference>
<evidence type="ECO:0000313" key="3">
    <source>
        <dbReference type="Proteomes" id="UP000002729"/>
    </source>
</evidence>
<dbReference type="InParanoid" id="F0YKC1"/>
<dbReference type="Proteomes" id="UP000002729">
    <property type="component" value="Unassembled WGS sequence"/>
</dbReference>
<dbReference type="KEGG" id="aaf:AURANDRAFT_67183"/>
<evidence type="ECO:0000256" key="1">
    <source>
        <dbReference type="SAM" id="MobiDB-lite"/>
    </source>
</evidence>
<protein>
    <submittedName>
        <fullName evidence="2">Uncharacterized protein</fullName>
    </submittedName>
</protein>
<evidence type="ECO:0000313" key="2">
    <source>
        <dbReference type="EMBL" id="EGB04479.1"/>
    </source>
</evidence>
<organism evidence="3">
    <name type="scientific">Aureococcus anophagefferens</name>
    <name type="common">Harmful bloom alga</name>
    <dbReference type="NCBI Taxonomy" id="44056"/>
    <lineage>
        <taxon>Eukaryota</taxon>
        <taxon>Sar</taxon>
        <taxon>Stramenopiles</taxon>
        <taxon>Ochrophyta</taxon>
        <taxon>Pelagophyceae</taxon>
        <taxon>Pelagomonadales</taxon>
        <taxon>Pelagomonadaceae</taxon>
        <taxon>Aureococcus</taxon>
    </lineage>
</organism>
<feature type="compositionally biased region" description="Basic and acidic residues" evidence="1">
    <location>
        <begin position="52"/>
        <end position="61"/>
    </location>
</feature>
<dbReference type="AlphaFoldDB" id="F0YKC1"/>
<accession>F0YKC1</accession>
<sequence>MPGPAPPAASEPCAPCGSFALDLAAEIGHTTCRRCGFPKRAHGPPATLQSPELRRKLSKRESINGAVELHDGDDLRERLRGDVARGGAPRPCRNFRRDLSGRSYDSCVCGWAQGDHGAKEPTRGASSELRDALRGTSRRSFDEANDCFVSVKIPADAPAHGDDSDDDADAEAAFFCGGPAAGSFACSGFSFLS</sequence>
<name>F0YKC1_AURAN</name>